<dbReference type="PANTHER" id="PTHR43267">
    <property type="entry name" value="TRNA THREONYLCARBAMOYLADENOSINE DEHYDRATASE"/>
    <property type="match status" value="1"/>
</dbReference>
<feature type="domain" description="THIF-type NAD/FAD binding fold" evidence="1">
    <location>
        <begin position="28"/>
        <end position="281"/>
    </location>
</feature>
<organism evidence="2 3">
    <name type="scientific">Pseudobythopirellula maris</name>
    <dbReference type="NCBI Taxonomy" id="2527991"/>
    <lineage>
        <taxon>Bacteria</taxon>
        <taxon>Pseudomonadati</taxon>
        <taxon>Planctomycetota</taxon>
        <taxon>Planctomycetia</taxon>
        <taxon>Pirellulales</taxon>
        <taxon>Lacipirellulaceae</taxon>
        <taxon>Pseudobythopirellula</taxon>
    </lineage>
</organism>
<dbReference type="InterPro" id="IPR000594">
    <property type="entry name" value="ThiF_NAD_FAD-bd"/>
</dbReference>
<accession>A0A5C5ZSH4</accession>
<dbReference type="GO" id="GO:0061504">
    <property type="term" value="P:cyclic threonylcarbamoyladenosine biosynthetic process"/>
    <property type="evidence" value="ECO:0007669"/>
    <property type="project" value="TreeGrafter"/>
</dbReference>
<dbReference type="GO" id="GO:0016779">
    <property type="term" value="F:nucleotidyltransferase activity"/>
    <property type="evidence" value="ECO:0007669"/>
    <property type="project" value="UniProtKB-KW"/>
</dbReference>
<evidence type="ECO:0000259" key="1">
    <source>
        <dbReference type="Pfam" id="PF00899"/>
    </source>
</evidence>
<gene>
    <name evidence="2" type="primary">moeZ_1</name>
    <name evidence="2" type="ORF">Mal64_01000</name>
</gene>
<dbReference type="OrthoDB" id="9804150at2"/>
<comment type="caution">
    <text evidence="2">The sequence shown here is derived from an EMBL/GenBank/DDBJ whole genome shotgun (WGS) entry which is preliminary data.</text>
</comment>
<keyword evidence="2" id="KW-0548">Nucleotidyltransferase</keyword>
<protein>
    <submittedName>
        <fullName evidence="2">Putative adenylyltransferase/sulfurtransferase MoeZ</fullName>
    </submittedName>
</protein>
<dbReference type="PANTHER" id="PTHR43267:SF1">
    <property type="entry name" value="TRNA THREONYLCARBAMOYLADENOSINE DEHYDRATASE"/>
    <property type="match status" value="1"/>
</dbReference>
<dbReference type="GO" id="GO:0008641">
    <property type="term" value="F:ubiquitin-like modifier activating enzyme activity"/>
    <property type="evidence" value="ECO:0007669"/>
    <property type="project" value="InterPro"/>
</dbReference>
<proteinExistence type="predicted"/>
<dbReference type="Pfam" id="PF00899">
    <property type="entry name" value="ThiF"/>
    <property type="match status" value="1"/>
</dbReference>
<keyword evidence="3" id="KW-1185">Reference proteome</keyword>
<dbReference type="SUPFAM" id="SSF69572">
    <property type="entry name" value="Activating enzymes of the ubiquitin-like proteins"/>
    <property type="match status" value="1"/>
</dbReference>
<sequence length="306" mass="33332">MSSSILLEVPEVAVEAKRSDWTYEEAFKRNRGLVSEAEQEKLRNSRVVIAGMGGVGGSHLITLARLGVGKFTIADPDTFEVANFNRQHGATVSNLGRNKAEAMAAAALDINPDLDIRVMPTYVDESNVGAFLDGADLFVDGFDFFAIEARRMTFNLAAQRGVWAVTAGPIGFSTAWLAFDPSGMGFDDYFDIDDESSRIDSLVAFAVGLTPKATHLPYMDLSCASVDERTGPSAALACQLASGVVGSLAVNLLLQRDTRIAAPWYSQFDAYRAQLKRGKLRNGNRGIVQQIKRRVLKNRFEGRVAE</sequence>
<dbReference type="Proteomes" id="UP000315440">
    <property type="component" value="Unassembled WGS sequence"/>
</dbReference>
<dbReference type="AlphaFoldDB" id="A0A5C5ZSH4"/>
<dbReference type="InterPro" id="IPR045886">
    <property type="entry name" value="ThiF/MoeB/HesA"/>
</dbReference>
<dbReference type="InterPro" id="IPR035985">
    <property type="entry name" value="Ubiquitin-activating_enz"/>
</dbReference>
<dbReference type="NCBIfam" id="NF006077">
    <property type="entry name" value="PRK08223.1"/>
    <property type="match status" value="1"/>
</dbReference>
<dbReference type="GO" id="GO:0061503">
    <property type="term" value="F:tRNA threonylcarbamoyladenosine dehydratase"/>
    <property type="evidence" value="ECO:0007669"/>
    <property type="project" value="TreeGrafter"/>
</dbReference>
<dbReference type="RefSeq" id="WP_146395617.1">
    <property type="nucleotide sequence ID" value="NZ_SJPQ01000001.1"/>
</dbReference>
<dbReference type="CDD" id="cd01483">
    <property type="entry name" value="E1_enzyme_family"/>
    <property type="match status" value="1"/>
</dbReference>
<name>A0A5C5ZSH4_9BACT</name>
<dbReference type="EMBL" id="SJPQ01000001">
    <property type="protein sequence ID" value="TWT89721.1"/>
    <property type="molecule type" value="Genomic_DNA"/>
</dbReference>
<keyword evidence="2" id="KW-0808">Transferase</keyword>
<dbReference type="Gene3D" id="3.40.50.720">
    <property type="entry name" value="NAD(P)-binding Rossmann-like Domain"/>
    <property type="match status" value="1"/>
</dbReference>
<reference evidence="2 3" key="1">
    <citation type="submission" date="2019-02" db="EMBL/GenBank/DDBJ databases">
        <title>Deep-cultivation of Planctomycetes and their phenomic and genomic characterization uncovers novel biology.</title>
        <authorList>
            <person name="Wiegand S."/>
            <person name="Jogler M."/>
            <person name="Boedeker C."/>
            <person name="Pinto D."/>
            <person name="Vollmers J."/>
            <person name="Rivas-Marin E."/>
            <person name="Kohn T."/>
            <person name="Peeters S.H."/>
            <person name="Heuer A."/>
            <person name="Rast P."/>
            <person name="Oberbeckmann S."/>
            <person name="Bunk B."/>
            <person name="Jeske O."/>
            <person name="Meyerdierks A."/>
            <person name="Storesund J.E."/>
            <person name="Kallscheuer N."/>
            <person name="Luecker S."/>
            <person name="Lage O.M."/>
            <person name="Pohl T."/>
            <person name="Merkel B.J."/>
            <person name="Hornburger P."/>
            <person name="Mueller R.-W."/>
            <person name="Bruemmer F."/>
            <person name="Labrenz M."/>
            <person name="Spormann A.M."/>
            <person name="Op Den Camp H."/>
            <person name="Overmann J."/>
            <person name="Amann R."/>
            <person name="Jetten M.S.M."/>
            <person name="Mascher T."/>
            <person name="Medema M.H."/>
            <person name="Devos D.P."/>
            <person name="Kaster A.-K."/>
            <person name="Ovreas L."/>
            <person name="Rohde M."/>
            <person name="Galperin M.Y."/>
            <person name="Jogler C."/>
        </authorList>
    </citation>
    <scope>NUCLEOTIDE SEQUENCE [LARGE SCALE GENOMIC DNA]</scope>
    <source>
        <strain evidence="2 3">Mal64</strain>
    </source>
</reference>
<evidence type="ECO:0000313" key="3">
    <source>
        <dbReference type="Proteomes" id="UP000315440"/>
    </source>
</evidence>
<evidence type="ECO:0000313" key="2">
    <source>
        <dbReference type="EMBL" id="TWT89721.1"/>
    </source>
</evidence>